<dbReference type="GO" id="GO:0043531">
    <property type="term" value="F:ADP binding"/>
    <property type="evidence" value="ECO:0007669"/>
    <property type="project" value="InterPro"/>
</dbReference>
<dbReference type="InterPro" id="IPR027417">
    <property type="entry name" value="P-loop_NTPase"/>
</dbReference>
<evidence type="ECO:0000313" key="2">
    <source>
        <dbReference type="EMBL" id="WVZ82901.1"/>
    </source>
</evidence>
<sequence>MELGMYVIKLYPSHNNYVFRYRMTNKLCKILQEIDITISEMNTFRFEFKLTIFYGSATEDIAHYFVNQEPMRRRRLLRHCLAKAATSISRRGSGCVSNFDVDFLTKRIVQATKENGCQVNGNSTLNKIKDALSGKRYLLELDDVWNRDANKWKMLKMYINDGGKGSSVMTS</sequence>
<reference evidence="2 3" key="1">
    <citation type="submission" date="2024-02" db="EMBL/GenBank/DDBJ databases">
        <title>High-quality chromosome-scale genome assembly of Pensacola bahiagrass (Paspalum notatum Flugge var. saurae).</title>
        <authorList>
            <person name="Vega J.M."/>
            <person name="Podio M."/>
            <person name="Orjuela J."/>
            <person name="Siena L.A."/>
            <person name="Pessino S.C."/>
            <person name="Combes M.C."/>
            <person name="Mariac C."/>
            <person name="Albertini E."/>
            <person name="Pupilli F."/>
            <person name="Ortiz J.P.A."/>
            <person name="Leblanc O."/>
        </authorList>
    </citation>
    <scope>NUCLEOTIDE SEQUENCE [LARGE SCALE GENOMIC DNA]</scope>
    <source>
        <strain evidence="2">R1</strain>
        <tissue evidence="2">Leaf</tissue>
    </source>
</reference>
<organism evidence="2 3">
    <name type="scientific">Paspalum notatum var. saurae</name>
    <dbReference type="NCBI Taxonomy" id="547442"/>
    <lineage>
        <taxon>Eukaryota</taxon>
        <taxon>Viridiplantae</taxon>
        <taxon>Streptophyta</taxon>
        <taxon>Embryophyta</taxon>
        <taxon>Tracheophyta</taxon>
        <taxon>Spermatophyta</taxon>
        <taxon>Magnoliopsida</taxon>
        <taxon>Liliopsida</taxon>
        <taxon>Poales</taxon>
        <taxon>Poaceae</taxon>
        <taxon>PACMAD clade</taxon>
        <taxon>Panicoideae</taxon>
        <taxon>Andropogonodae</taxon>
        <taxon>Paspaleae</taxon>
        <taxon>Paspalinae</taxon>
        <taxon>Paspalum</taxon>
    </lineage>
</organism>
<keyword evidence="3" id="KW-1185">Reference proteome</keyword>
<evidence type="ECO:0000313" key="3">
    <source>
        <dbReference type="Proteomes" id="UP001341281"/>
    </source>
</evidence>
<dbReference type="EMBL" id="CP144750">
    <property type="protein sequence ID" value="WVZ82901.1"/>
    <property type="molecule type" value="Genomic_DNA"/>
</dbReference>
<evidence type="ECO:0000259" key="1">
    <source>
        <dbReference type="Pfam" id="PF00931"/>
    </source>
</evidence>
<dbReference type="AlphaFoldDB" id="A0AAQ3X2Y5"/>
<protein>
    <recommendedName>
        <fullName evidence="1">NB-ARC domain-containing protein</fullName>
    </recommendedName>
</protein>
<feature type="domain" description="NB-ARC" evidence="1">
    <location>
        <begin position="116"/>
        <end position="169"/>
    </location>
</feature>
<accession>A0AAQ3X2Y5</accession>
<name>A0AAQ3X2Y5_PASNO</name>
<dbReference type="Gene3D" id="3.40.50.300">
    <property type="entry name" value="P-loop containing nucleotide triphosphate hydrolases"/>
    <property type="match status" value="1"/>
</dbReference>
<proteinExistence type="predicted"/>
<dbReference type="Proteomes" id="UP001341281">
    <property type="component" value="Chromosome 06"/>
</dbReference>
<gene>
    <name evidence="2" type="ORF">U9M48_030108</name>
</gene>
<dbReference type="Pfam" id="PF00931">
    <property type="entry name" value="NB-ARC"/>
    <property type="match status" value="1"/>
</dbReference>
<dbReference type="InterPro" id="IPR002182">
    <property type="entry name" value="NB-ARC"/>
</dbReference>